<proteinExistence type="predicted"/>
<dbReference type="Proteomes" id="UP000037035">
    <property type="component" value="Unassembled WGS sequence"/>
</dbReference>
<dbReference type="VEuPathDB" id="FungiDB:VP01_2771g1"/>
<protein>
    <submittedName>
        <fullName evidence="2">Uncharacterized protein</fullName>
    </submittedName>
</protein>
<evidence type="ECO:0000256" key="1">
    <source>
        <dbReference type="SAM" id="Phobius"/>
    </source>
</evidence>
<keyword evidence="1" id="KW-1133">Transmembrane helix</keyword>
<reference evidence="2 3" key="1">
    <citation type="submission" date="2015-08" db="EMBL/GenBank/DDBJ databases">
        <title>Next Generation Sequencing and Analysis of the Genome of Puccinia sorghi L Schw, the Causal Agent of Maize Common Rust.</title>
        <authorList>
            <person name="Rochi L."/>
            <person name="Burguener G."/>
            <person name="Darino M."/>
            <person name="Turjanski A."/>
            <person name="Kreff E."/>
            <person name="Dieguez M.J."/>
            <person name="Sacco F."/>
        </authorList>
    </citation>
    <scope>NUCLEOTIDE SEQUENCE [LARGE SCALE GENOMIC DNA]</scope>
    <source>
        <strain evidence="2 3">RO10H11247</strain>
    </source>
</reference>
<comment type="caution">
    <text evidence="2">The sequence shown here is derived from an EMBL/GenBank/DDBJ whole genome shotgun (WGS) entry which is preliminary data.</text>
</comment>
<keyword evidence="1" id="KW-0472">Membrane</keyword>
<accession>A0A0L6V2U2</accession>
<organism evidence="2 3">
    <name type="scientific">Puccinia sorghi</name>
    <dbReference type="NCBI Taxonomy" id="27349"/>
    <lineage>
        <taxon>Eukaryota</taxon>
        <taxon>Fungi</taxon>
        <taxon>Dikarya</taxon>
        <taxon>Basidiomycota</taxon>
        <taxon>Pucciniomycotina</taxon>
        <taxon>Pucciniomycetes</taxon>
        <taxon>Pucciniales</taxon>
        <taxon>Pucciniaceae</taxon>
        <taxon>Puccinia</taxon>
    </lineage>
</organism>
<evidence type="ECO:0000313" key="2">
    <source>
        <dbReference type="EMBL" id="KNZ55076.1"/>
    </source>
</evidence>
<keyword evidence="3" id="KW-1185">Reference proteome</keyword>
<sequence>MNNFQFHTFTVGKVYIQFLMSILMCSSIFFFAVPINFLRFFKTYSILVFWTTQKQSQLIMPLSIAGCPEIKLKIHSFNSSKQLLGYIMHLINWAANMGIKMPVPLDGSFSYHNEDKQITKIRSSFHSSLLFPMVNLTNNGSQSTSFDQKNWTNNEEFCTSWSLPMSLMRFPVPQSTPNLTLPSVYIVVVQHLHLIHQLLYDQLVQLSQPAEAIARDVLHELSYYLILVKFVSISVDLLCNCNLIKKAPGIAKRKNKFGSVKHVAMLYLIFFMRAVGLPCHQNGLPLFHISKCKRKISTQQTWQICRQARGRVAAGVANLPRRKKTFRGYLVGLPSFIFFCHISHCSNIVNFTIEVVGSLVPKLNQMIKTCLKFCLPIDAEWCLQGFFPQSQSDQNITKEYQGHKMMTIADMSYYHFWTTHKS</sequence>
<dbReference type="EMBL" id="LAVV01007692">
    <property type="protein sequence ID" value="KNZ55076.1"/>
    <property type="molecule type" value="Genomic_DNA"/>
</dbReference>
<evidence type="ECO:0000313" key="3">
    <source>
        <dbReference type="Proteomes" id="UP000037035"/>
    </source>
</evidence>
<dbReference type="AlphaFoldDB" id="A0A0L6V2U2"/>
<feature type="transmembrane region" description="Helical" evidence="1">
    <location>
        <begin position="15"/>
        <end position="38"/>
    </location>
</feature>
<keyword evidence="1" id="KW-0812">Transmembrane</keyword>
<name>A0A0L6V2U2_9BASI</name>
<gene>
    <name evidence="2" type="ORF">VP01_2771g1</name>
</gene>